<feature type="domain" description="N-acetyltransferase" evidence="3">
    <location>
        <begin position="6"/>
        <end position="165"/>
    </location>
</feature>
<gene>
    <name evidence="4" type="ORF">FLB61_03285</name>
</gene>
<organism evidence="4 5">
    <name type="scientific">Sellimonas caecigallum</name>
    <dbReference type="NCBI Taxonomy" id="2592333"/>
    <lineage>
        <taxon>Bacteria</taxon>
        <taxon>Bacillati</taxon>
        <taxon>Bacillota</taxon>
        <taxon>Clostridia</taxon>
        <taxon>Lachnospirales</taxon>
        <taxon>Lachnospiraceae</taxon>
        <taxon>Sellimonas</taxon>
    </lineage>
</organism>
<evidence type="ECO:0000256" key="1">
    <source>
        <dbReference type="ARBA" id="ARBA00022679"/>
    </source>
</evidence>
<keyword evidence="1" id="KW-0808">Transferase</keyword>
<sequence>MENTKITIRNARQEEGEELAQIETACFPTGEAAKEKDILERLSAFPEKFFVAEEEGKLVGFIDGAVTDEPCLPDEMYHDISLHSPQGAYQTVFGLDVLPEYRCRGIAGMLLEKMIAAAKEEGKKGVVLTCKDHLIHYYEKFGFVHYGKADSTHGGAEWNDMKLYF</sequence>
<evidence type="ECO:0000259" key="3">
    <source>
        <dbReference type="PROSITE" id="PS51186"/>
    </source>
</evidence>
<dbReference type="EMBL" id="VIRV01000002">
    <property type="protein sequence ID" value="MBY0758132.1"/>
    <property type="molecule type" value="Genomic_DNA"/>
</dbReference>
<dbReference type="CDD" id="cd04301">
    <property type="entry name" value="NAT_SF"/>
    <property type="match status" value="1"/>
</dbReference>
<keyword evidence="5" id="KW-1185">Reference proteome</keyword>
<protein>
    <submittedName>
        <fullName evidence="4">GNAT family N-acetyltransferase</fullName>
    </submittedName>
</protein>
<evidence type="ECO:0000256" key="2">
    <source>
        <dbReference type="ARBA" id="ARBA00023315"/>
    </source>
</evidence>
<dbReference type="Proteomes" id="UP000779049">
    <property type="component" value="Unassembled WGS sequence"/>
</dbReference>
<evidence type="ECO:0000313" key="5">
    <source>
        <dbReference type="Proteomes" id="UP000779049"/>
    </source>
</evidence>
<dbReference type="Gene3D" id="3.40.630.30">
    <property type="match status" value="1"/>
</dbReference>
<proteinExistence type="predicted"/>
<comment type="caution">
    <text evidence="4">The sequence shown here is derived from an EMBL/GenBank/DDBJ whole genome shotgun (WGS) entry which is preliminary data.</text>
</comment>
<reference evidence="4 5" key="1">
    <citation type="journal article" date="2020" name="New Microbes New Infect">
        <title>Sellimonas caecigallum sp. nov., description and genome sequence of a new member of the Sellimonas genus isolated from the cecum of feral chicken.</title>
        <authorList>
            <person name="Wongkuna S."/>
            <person name="Ghimire S."/>
            <person name="Antony L."/>
            <person name="Chankhamhaengdecha S."/>
            <person name="Janvilisri T."/>
            <person name="Scaria J."/>
        </authorList>
    </citation>
    <scope>NUCLEOTIDE SEQUENCE [LARGE SCALE GENOMIC DNA]</scope>
    <source>
        <strain evidence="4 5">SW451</strain>
    </source>
</reference>
<dbReference type="InterPro" id="IPR000182">
    <property type="entry name" value="GNAT_dom"/>
</dbReference>
<dbReference type="Pfam" id="PF00583">
    <property type="entry name" value="Acetyltransf_1"/>
    <property type="match status" value="1"/>
</dbReference>
<accession>A0ABS7L5Q1</accession>
<dbReference type="SUPFAM" id="SSF55729">
    <property type="entry name" value="Acyl-CoA N-acyltransferases (Nat)"/>
    <property type="match status" value="1"/>
</dbReference>
<dbReference type="InterPro" id="IPR016181">
    <property type="entry name" value="Acyl_CoA_acyltransferase"/>
</dbReference>
<keyword evidence="2" id="KW-0012">Acyltransferase</keyword>
<name>A0ABS7L5Q1_9FIRM</name>
<dbReference type="RefSeq" id="WP_221919389.1">
    <property type="nucleotide sequence ID" value="NZ_CP173660.1"/>
</dbReference>
<dbReference type="InterPro" id="IPR051635">
    <property type="entry name" value="SNAT-like"/>
</dbReference>
<dbReference type="PANTHER" id="PTHR10908">
    <property type="entry name" value="SEROTONIN N-ACETYLTRANSFERASE"/>
    <property type="match status" value="1"/>
</dbReference>
<dbReference type="PANTHER" id="PTHR10908:SF0">
    <property type="entry name" value="SEROTONIN N-ACETYLTRANSFERASE"/>
    <property type="match status" value="1"/>
</dbReference>
<evidence type="ECO:0000313" key="4">
    <source>
        <dbReference type="EMBL" id="MBY0758132.1"/>
    </source>
</evidence>
<dbReference type="PROSITE" id="PS51186">
    <property type="entry name" value="GNAT"/>
    <property type="match status" value="1"/>
</dbReference>